<accession>A0A319D0X5</accession>
<organism evidence="1 2">
    <name type="scientific">Aspergillus ellipticus CBS 707.79</name>
    <dbReference type="NCBI Taxonomy" id="1448320"/>
    <lineage>
        <taxon>Eukaryota</taxon>
        <taxon>Fungi</taxon>
        <taxon>Dikarya</taxon>
        <taxon>Ascomycota</taxon>
        <taxon>Pezizomycotina</taxon>
        <taxon>Eurotiomycetes</taxon>
        <taxon>Eurotiomycetidae</taxon>
        <taxon>Eurotiales</taxon>
        <taxon>Aspergillaceae</taxon>
        <taxon>Aspergillus</taxon>
        <taxon>Aspergillus subgen. Circumdati</taxon>
    </lineage>
</organism>
<dbReference type="VEuPathDB" id="FungiDB:BO71DRAFT_56456"/>
<dbReference type="Proteomes" id="UP000247810">
    <property type="component" value="Unassembled WGS sequence"/>
</dbReference>
<sequence length="216" mass="24089">MRVVERESVECADRWSVHSYYQAGHAEGSLAQIAVGLDELLIPCLDSTWPSNGATALLTVGKMPLSRPGCRQLLTVPTLDAGIRPNLHYKIPRGVDTRVLITSAILVWLRIRPCRYQLGISFVMRRSLIQPFSSQRPPVMAKEHLDPPVPPSHPAYDLIAAYCTEPYPKKKKSTLIPGAYRDEHGLPWVFHSVRVIICCQEQGADSARPKGDARRS</sequence>
<name>A0A319D0X5_9EURO</name>
<gene>
    <name evidence="1" type="ORF">BO71DRAFT_56456</name>
</gene>
<reference evidence="1 2" key="1">
    <citation type="submission" date="2018-02" db="EMBL/GenBank/DDBJ databases">
        <title>The genomes of Aspergillus section Nigri reveals drivers in fungal speciation.</title>
        <authorList>
            <consortium name="DOE Joint Genome Institute"/>
            <person name="Vesth T.C."/>
            <person name="Nybo J."/>
            <person name="Theobald S."/>
            <person name="Brandl J."/>
            <person name="Frisvad J.C."/>
            <person name="Nielsen K.F."/>
            <person name="Lyhne E.K."/>
            <person name="Kogle M.E."/>
            <person name="Kuo A."/>
            <person name="Riley R."/>
            <person name="Clum A."/>
            <person name="Nolan M."/>
            <person name="Lipzen A."/>
            <person name="Salamov A."/>
            <person name="Henrissat B."/>
            <person name="Wiebenga A."/>
            <person name="De vries R.P."/>
            <person name="Grigoriev I.V."/>
            <person name="Mortensen U.H."/>
            <person name="Andersen M.R."/>
            <person name="Baker S.E."/>
        </authorList>
    </citation>
    <scope>NUCLEOTIDE SEQUENCE [LARGE SCALE GENOMIC DNA]</scope>
    <source>
        <strain evidence="1 2">CBS 707.79</strain>
    </source>
</reference>
<dbReference type="AlphaFoldDB" id="A0A319D0X5"/>
<evidence type="ECO:0000313" key="2">
    <source>
        <dbReference type="Proteomes" id="UP000247810"/>
    </source>
</evidence>
<keyword evidence="2" id="KW-1185">Reference proteome</keyword>
<evidence type="ECO:0000313" key="1">
    <source>
        <dbReference type="EMBL" id="PYH91176.1"/>
    </source>
</evidence>
<protein>
    <submittedName>
        <fullName evidence="1">Uncharacterized protein</fullName>
    </submittedName>
</protein>
<dbReference type="EMBL" id="KZ825954">
    <property type="protein sequence ID" value="PYH91176.1"/>
    <property type="molecule type" value="Genomic_DNA"/>
</dbReference>
<proteinExistence type="predicted"/>